<feature type="chain" id="PRO_5041201323" evidence="1">
    <location>
        <begin position="20"/>
        <end position="251"/>
    </location>
</feature>
<dbReference type="Proteomes" id="UP001174909">
    <property type="component" value="Unassembled WGS sequence"/>
</dbReference>
<reference evidence="2" key="1">
    <citation type="submission" date="2023-03" db="EMBL/GenBank/DDBJ databases">
        <authorList>
            <person name="Steffen K."/>
            <person name="Cardenas P."/>
        </authorList>
    </citation>
    <scope>NUCLEOTIDE SEQUENCE</scope>
</reference>
<accession>A0AA35WN41</accession>
<sequence>MKVFAALLFVGSLSVVAQAELPQGTEYFGAFFCPPAPEDSDVAECSAPCGGSDECAGDGMLCCPLTQDCRICRQGIPSNDGALVCRTEDEEEVAPLTITLDEAECEYCVCVNGMFYCNELEELEDGTCPDLPPPTEGAVCSYEEREVPPTEFTVIRSEEDCDICICGNGVLFCRSCEPDVTCEYGGHRLRLGETVFSNGDCSLCTCMESGEVECATQDDCSKSDACMACGHKTMRDNNTLFLLSSNVYVPR</sequence>
<name>A0AA35WN41_GEOBA</name>
<keyword evidence="3" id="KW-1185">Reference proteome</keyword>
<organism evidence="2 3">
    <name type="scientific">Geodia barretti</name>
    <name type="common">Barrett's horny sponge</name>
    <dbReference type="NCBI Taxonomy" id="519541"/>
    <lineage>
        <taxon>Eukaryota</taxon>
        <taxon>Metazoa</taxon>
        <taxon>Porifera</taxon>
        <taxon>Demospongiae</taxon>
        <taxon>Heteroscleromorpha</taxon>
        <taxon>Tetractinellida</taxon>
        <taxon>Astrophorina</taxon>
        <taxon>Geodiidae</taxon>
        <taxon>Geodia</taxon>
    </lineage>
</organism>
<evidence type="ECO:0000313" key="2">
    <source>
        <dbReference type="EMBL" id="CAI8020082.1"/>
    </source>
</evidence>
<feature type="signal peptide" evidence="1">
    <location>
        <begin position="1"/>
        <end position="19"/>
    </location>
</feature>
<proteinExistence type="predicted"/>
<gene>
    <name evidence="2" type="ORF">GBAR_LOCUS12022</name>
</gene>
<comment type="caution">
    <text evidence="2">The sequence shown here is derived from an EMBL/GenBank/DDBJ whole genome shotgun (WGS) entry which is preliminary data.</text>
</comment>
<dbReference type="Gene3D" id="2.10.70.10">
    <property type="entry name" value="Complement Module, domain 1"/>
    <property type="match status" value="1"/>
</dbReference>
<evidence type="ECO:0000313" key="3">
    <source>
        <dbReference type="Proteomes" id="UP001174909"/>
    </source>
</evidence>
<dbReference type="EMBL" id="CASHTH010001798">
    <property type="protein sequence ID" value="CAI8020082.1"/>
    <property type="molecule type" value="Genomic_DNA"/>
</dbReference>
<feature type="non-terminal residue" evidence="2">
    <location>
        <position position="251"/>
    </location>
</feature>
<evidence type="ECO:0000256" key="1">
    <source>
        <dbReference type="SAM" id="SignalP"/>
    </source>
</evidence>
<protein>
    <submittedName>
        <fullName evidence="2">Uncharacterized protein</fullName>
    </submittedName>
</protein>
<keyword evidence="1" id="KW-0732">Signal</keyword>
<dbReference type="AlphaFoldDB" id="A0AA35WN41"/>